<evidence type="ECO:0000256" key="7">
    <source>
        <dbReference type="ARBA" id="ARBA00023136"/>
    </source>
</evidence>
<comment type="similarity">
    <text evidence="1 10">Belongs to the peptidase A22A family.</text>
</comment>
<dbReference type="PANTHER" id="PTHR10202">
    <property type="entry name" value="PRESENILIN"/>
    <property type="match status" value="1"/>
</dbReference>
<keyword evidence="7 10" id="KW-0472">Membrane</keyword>
<evidence type="ECO:0000313" key="12">
    <source>
        <dbReference type="EMBL" id="OIT37308.1"/>
    </source>
</evidence>
<gene>
    <name evidence="12" type="ORF">A4A49_19742</name>
</gene>
<evidence type="ECO:0000313" key="13">
    <source>
        <dbReference type="Proteomes" id="UP000187609"/>
    </source>
</evidence>
<comment type="subunit">
    <text evidence="9">Homodimer. Probable component of the gamma-secretase complex, a complex composed of a presenilin homodimer, nicastrin, APH1 and PEN2.</text>
</comment>
<evidence type="ECO:0000256" key="1">
    <source>
        <dbReference type="ARBA" id="ARBA00008604"/>
    </source>
</evidence>
<feature type="non-terminal residue" evidence="12">
    <location>
        <position position="1"/>
    </location>
</feature>
<dbReference type="EC" id="3.4.23.-" evidence="10"/>
<dbReference type="Pfam" id="PF01080">
    <property type="entry name" value="Presenilin"/>
    <property type="match status" value="1"/>
</dbReference>
<evidence type="ECO:0000256" key="4">
    <source>
        <dbReference type="ARBA" id="ARBA00022976"/>
    </source>
</evidence>
<keyword evidence="10" id="KW-0378">Hydrolase</keyword>
<dbReference type="PANTHER" id="PTHR10202:SF26">
    <property type="entry name" value="PRESENILIN"/>
    <property type="match status" value="1"/>
</dbReference>
<dbReference type="Proteomes" id="UP000187609">
    <property type="component" value="Unassembled WGS sequence"/>
</dbReference>
<comment type="function">
    <text evidence="8 10">Probable subunit of the gamma-secretase complex, an endoprotease complex that catalyzes the intramembrane cleavage of integral membrane proteins such as Notch receptors.</text>
</comment>
<dbReference type="GO" id="GO:0016485">
    <property type="term" value="P:protein processing"/>
    <property type="evidence" value="ECO:0007669"/>
    <property type="project" value="InterPro"/>
</dbReference>
<dbReference type="InterPro" id="IPR001108">
    <property type="entry name" value="Peptidase_A22A"/>
</dbReference>
<dbReference type="GO" id="GO:0005789">
    <property type="term" value="C:endoplasmic reticulum membrane"/>
    <property type="evidence" value="ECO:0007669"/>
    <property type="project" value="UniProtKB-SubCell"/>
</dbReference>
<protein>
    <recommendedName>
        <fullName evidence="10">Presenilin</fullName>
        <ecNumber evidence="10">3.4.23.-</ecNumber>
    </recommendedName>
</protein>
<dbReference type="PRINTS" id="PR01072">
    <property type="entry name" value="PRESENILIN"/>
</dbReference>
<dbReference type="GO" id="GO:0005798">
    <property type="term" value="C:Golgi-associated vesicle"/>
    <property type="evidence" value="ECO:0007669"/>
    <property type="project" value="UniProtKB-ARBA"/>
</dbReference>
<feature type="transmembrane region" description="Helical" evidence="10">
    <location>
        <begin position="67"/>
        <end position="88"/>
    </location>
</feature>
<dbReference type="InterPro" id="IPR006639">
    <property type="entry name" value="Preselin/SPP"/>
</dbReference>
<dbReference type="Gene3D" id="1.10.472.100">
    <property type="entry name" value="Presenilin"/>
    <property type="match status" value="1"/>
</dbReference>
<keyword evidence="3 10" id="KW-0256">Endoplasmic reticulum</keyword>
<dbReference type="GO" id="GO:0042500">
    <property type="term" value="F:aspartic endopeptidase activity, intramembrane cleaving"/>
    <property type="evidence" value="ECO:0007669"/>
    <property type="project" value="InterPro"/>
</dbReference>
<dbReference type="GO" id="GO:0007219">
    <property type="term" value="P:Notch signaling pathway"/>
    <property type="evidence" value="ECO:0007669"/>
    <property type="project" value="UniProtKB-KW"/>
</dbReference>
<comment type="caution">
    <text evidence="12">The sequence shown here is derived from an EMBL/GenBank/DDBJ whole genome shotgun (WGS) entry which is preliminary data.</text>
</comment>
<organism evidence="12 13">
    <name type="scientific">Nicotiana attenuata</name>
    <name type="common">Coyote tobacco</name>
    <dbReference type="NCBI Taxonomy" id="49451"/>
    <lineage>
        <taxon>Eukaryota</taxon>
        <taxon>Viridiplantae</taxon>
        <taxon>Streptophyta</taxon>
        <taxon>Embryophyta</taxon>
        <taxon>Tracheophyta</taxon>
        <taxon>Spermatophyta</taxon>
        <taxon>Magnoliopsida</taxon>
        <taxon>eudicotyledons</taxon>
        <taxon>Gunneridae</taxon>
        <taxon>Pentapetalae</taxon>
        <taxon>asterids</taxon>
        <taxon>lamiids</taxon>
        <taxon>Solanales</taxon>
        <taxon>Solanaceae</taxon>
        <taxon>Nicotianoideae</taxon>
        <taxon>Nicotianeae</taxon>
        <taxon>Nicotiana</taxon>
    </lineage>
</organism>
<evidence type="ECO:0000256" key="2">
    <source>
        <dbReference type="ARBA" id="ARBA00022692"/>
    </source>
</evidence>
<feature type="transmembrane region" description="Helical" evidence="10">
    <location>
        <begin position="158"/>
        <end position="179"/>
    </location>
</feature>
<evidence type="ECO:0000256" key="11">
    <source>
        <dbReference type="SAM" id="MobiDB-lite"/>
    </source>
</evidence>
<dbReference type="GO" id="GO:0006509">
    <property type="term" value="P:membrane protein ectodomain proteolysis"/>
    <property type="evidence" value="ECO:0007669"/>
    <property type="project" value="TreeGrafter"/>
</dbReference>
<evidence type="ECO:0000256" key="9">
    <source>
        <dbReference type="ARBA" id="ARBA00062638"/>
    </source>
</evidence>
<name>A0A314L6V0_NICAT</name>
<evidence type="ECO:0000256" key="10">
    <source>
        <dbReference type="RuleBase" id="RU361148"/>
    </source>
</evidence>
<sequence>SKGDQISKTRKNKFCRKISSKNLLPFLPFTIFPSPLPFYRSKALHPSPAGEREMDGGSILETIGTEIIGVMSPVSICMFLVVLIVYSLSSTSSSDQQVLRTAANLVYLESPTDTTSTKLEGALLNALVFVLLITLVTFLLVILYYYRFTNFLKYYIRFSAFFVLGSMGGSICLSLIQHFNIPIDSFTFVLLLFNFTIVGVISVFSQGVPILLNQMYMVALGIIVAAWFTKLPEWTTWVVLVALALYDLAAVLAPGGPLKILVELASSRDEELPALVYEARPNVGSRSGNRGPNLGLLLAGFSDGDSIELGVMSSSENVARNGSVMRSENEEIGGVREVEIEGETSPLISDGHMANQEIRESSNESNRGRVMGREREMDEEEERGRGIKLGLGDFVFYSVLVGRAAMYDLMTVYACYLAIISGLGCTLILLAVCRHALPALPISIALGVIFYFLTRLLMEPFVVGTSTNLLMF</sequence>
<comment type="subcellular location">
    <subcellularLocation>
        <location evidence="10">Endoplasmic reticulum membrane</location>
        <topology evidence="10">Multi-pass membrane protein</topology>
    </subcellularLocation>
    <subcellularLocation>
        <location evidence="10">Golgi apparatus membrane</location>
        <topology evidence="10">Multi-pass membrane protein</topology>
    </subcellularLocation>
</comment>
<evidence type="ECO:0000256" key="6">
    <source>
        <dbReference type="ARBA" id="ARBA00023034"/>
    </source>
</evidence>
<feature type="region of interest" description="Disordered" evidence="11">
    <location>
        <begin position="357"/>
        <end position="381"/>
    </location>
</feature>
<feature type="transmembrane region" description="Helical" evidence="10">
    <location>
        <begin position="439"/>
        <end position="458"/>
    </location>
</feature>
<dbReference type="STRING" id="49451.A0A314L6V0"/>
<evidence type="ECO:0000256" key="8">
    <source>
        <dbReference type="ARBA" id="ARBA00059584"/>
    </source>
</evidence>
<keyword evidence="10" id="KW-0645">Protease</keyword>
<keyword evidence="5 10" id="KW-1133">Transmembrane helix</keyword>
<dbReference type="FunFam" id="1.10.472.100:FF:000002">
    <property type="entry name" value="Presenilin"/>
    <property type="match status" value="1"/>
</dbReference>
<feature type="transmembrane region" description="Helical" evidence="10">
    <location>
        <begin position="411"/>
        <end position="432"/>
    </location>
</feature>
<dbReference type="Gramene" id="OIT37308">
    <property type="protein sequence ID" value="OIT37308"/>
    <property type="gene ID" value="A4A49_19742"/>
</dbReference>
<dbReference type="SMR" id="A0A314L6V0"/>
<dbReference type="AlphaFoldDB" id="A0A314L6V0"/>
<evidence type="ECO:0000256" key="5">
    <source>
        <dbReference type="ARBA" id="ARBA00022989"/>
    </source>
</evidence>
<dbReference type="EMBL" id="MJEQ01000327">
    <property type="protein sequence ID" value="OIT37308.1"/>
    <property type="molecule type" value="Genomic_DNA"/>
</dbReference>
<feature type="transmembrane region" description="Helical" evidence="10">
    <location>
        <begin position="211"/>
        <end position="228"/>
    </location>
</feature>
<dbReference type="SMART" id="SM00730">
    <property type="entry name" value="PSN"/>
    <property type="match status" value="1"/>
</dbReference>
<proteinExistence type="inferred from homology"/>
<keyword evidence="13" id="KW-1185">Reference proteome</keyword>
<evidence type="ECO:0000256" key="3">
    <source>
        <dbReference type="ARBA" id="ARBA00022824"/>
    </source>
</evidence>
<keyword evidence="6 10" id="KW-0333">Golgi apparatus</keyword>
<dbReference type="InterPro" id="IPR042524">
    <property type="entry name" value="Presenilin_C"/>
</dbReference>
<accession>A0A314L6V0</accession>
<reference evidence="12" key="1">
    <citation type="submission" date="2016-11" db="EMBL/GenBank/DDBJ databases">
        <title>The genome of Nicotiana attenuata.</title>
        <authorList>
            <person name="Xu S."/>
            <person name="Brockmoeller T."/>
            <person name="Gaquerel E."/>
            <person name="Navarro A."/>
            <person name="Kuhl H."/>
            <person name="Gase K."/>
            <person name="Ling Z."/>
            <person name="Zhou W."/>
            <person name="Kreitzer C."/>
            <person name="Stanke M."/>
            <person name="Tang H."/>
            <person name="Lyons E."/>
            <person name="Pandey P."/>
            <person name="Pandey S.P."/>
            <person name="Timmermann B."/>
            <person name="Baldwin I.T."/>
        </authorList>
    </citation>
    <scope>NUCLEOTIDE SEQUENCE [LARGE SCALE GENOMIC DNA]</scope>
    <source>
        <strain evidence="12">UT</strain>
    </source>
</reference>
<feature type="transmembrane region" description="Helical" evidence="10">
    <location>
        <begin position="185"/>
        <end position="204"/>
    </location>
</feature>
<dbReference type="GO" id="GO:0000139">
    <property type="term" value="C:Golgi membrane"/>
    <property type="evidence" value="ECO:0007669"/>
    <property type="project" value="UniProtKB-SubCell"/>
</dbReference>
<keyword evidence="2 10" id="KW-0812">Transmembrane</keyword>
<feature type="transmembrane region" description="Helical" evidence="10">
    <location>
        <begin position="234"/>
        <end position="253"/>
    </location>
</feature>
<dbReference type="GO" id="GO:0070765">
    <property type="term" value="C:gamma-secretase complex"/>
    <property type="evidence" value="ECO:0007669"/>
    <property type="project" value="TreeGrafter"/>
</dbReference>
<keyword evidence="4 10" id="KW-0914">Notch signaling pathway</keyword>
<feature type="transmembrane region" description="Helical" evidence="10">
    <location>
        <begin position="122"/>
        <end position="146"/>
    </location>
</feature>
<comment type="domain">
    <text evidence="10">The PAL motif is required for normal active site conformation.</text>
</comment>